<dbReference type="Pfam" id="PF12222">
    <property type="entry name" value="PNGaseA"/>
    <property type="match status" value="1"/>
</dbReference>
<dbReference type="Proteomes" id="UP000094565">
    <property type="component" value="Chromosome 4"/>
</dbReference>
<name>A0A1B2JI11_PICPA</name>
<keyword evidence="1" id="KW-0472">Membrane</keyword>
<dbReference type="EMBL" id="CP014587">
    <property type="protein sequence ID" value="ANZ77656.1"/>
    <property type="molecule type" value="Genomic_DNA"/>
</dbReference>
<gene>
    <name evidence="3" type="ORF">ATY40_BA7504734</name>
</gene>
<dbReference type="InterPro" id="IPR056948">
    <property type="entry name" value="PNGaseA_N"/>
</dbReference>
<evidence type="ECO:0000259" key="2">
    <source>
        <dbReference type="Pfam" id="PF12222"/>
    </source>
</evidence>
<dbReference type="InterPro" id="IPR021102">
    <property type="entry name" value="PNGase_A"/>
</dbReference>
<organism evidence="3 4">
    <name type="scientific">Komagataella pastoris</name>
    <name type="common">Yeast</name>
    <name type="synonym">Pichia pastoris</name>
    <dbReference type="NCBI Taxonomy" id="4922"/>
    <lineage>
        <taxon>Eukaryota</taxon>
        <taxon>Fungi</taxon>
        <taxon>Dikarya</taxon>
        <taxon>Ascomycota</taxon>
        <taxon>Saccharomycotina</taxon>
        <taxon>Pichiomycetes</taxon>
        <taxon>Pichiales</taxon>
        <taxon>Pichiaceae</taxon>
        <taxon>Komagataella</taxon>
    </lineage>
</organism>
<feature type="transmembrane region" description="Helical" evidence="1">
    <location>
        <begin position="67"/>
        <end position="84"/>
    </location>
</feature>
<evidence type="ECO:0000313" key="3">
    <source>
        <dbReference type="EMBL" id="ANZ77656.1"/>
    </source>
</evidence>
<proteinExistence type="predicted"/>
<accession>A0A1B2JI11</accession>
<feature type="domain" description="Peptide N-acetyl-beta-D-glucosaminyl asparaginase amidase A N-terminal" evidence="2">
    <location>
        <begin position="117"/>
        <end position="467"/>
    </location>
</feature>
<sequence length="781" mass="88006">MRGLLCREWGLWNQLAHKDAPPAEFFTDGQQTASQFNLKEEKIDILSDSKEPPATSDINKSHNFRRFLRFCFIVCFLQLVFAKWHPSFWQLNFFEKPPVDREVFEVELPSPNFGVPVFESVLLDSYEFGDCWGHPALTTYVAPPASIEFNKVVLGLDIYVSGVQYDRLAHIYLDGSPLWRTSTPEPGNKHVHSFSHKDVSEYVPLFKENGTELMVQLDNLLTGRLNGTFEVTLTARYYDSFLNDSAPVKVAGIDDDLFIPGSHVQFFSANEAASKVFPLVDTPPTRPPLIYYPDRKFQVTLPVLSPNTTRVKLALFTSGNAAEEFWYSNILDGFENYFSDHQHYLAPHGPCRMVNVYVNGIRIASLSPEPIIYTGGISPALWSPIVSTSAFDVRPLEFDLSTILPYLWDAEDAVLEVEISNCVQDQEETEASAGNTIGQNWVTSANLLTWEHGSIKSSEGAVISHENSTDIKARIFPGGSKLKQIVSARYKTAISTQLNYTLFNGSSLNILFNNVYDSSQSNFQRYTDYGNRQHVALVPSTKHSISLFDLGNQKEIYEVNSTFSYPLVLNLITKPIVGQHIEFFAKVTDMMFFKTAFNGQKNTIKVESIQKGTSDYVLAPGNNYGFGSTKQIMRAQTKAPFPKRDYLRKLKAVNGTLVYDDVRDKLKAHSEEVNEVDYSQSNEILESLLEVFKLHDTDSDTVKEIMEDIGAQYEAMDMRDEEEDDLSAEMVHPFTVKVNLLSALRHLLGPDGDDNFTPSSVANRQLNEFQVTEGCFGCTVP</sequence>
<dbReference type="OrthoDB" id="1612078at2759"/>
<evidence type="ECO:0000313" key="4">
    <source>
        <dbReference type="Proteomes" id="UP000094565"/>
    </source>
</evidence>
<reference evidence="3 4" key="1">
    <citation type="submission" date="2016-02" db="EMBL/GenBank/DDBJ databases">
        <title>Comparative genomic and transcriptomic foundation for Pichia pastoris.</title>
        <authorList>
            <person name="Love K.R."/>
            <person name="Shah K.A."/>
            <person name="Whittaker C.A."/>
            <person name="Wu J."/>
            <person name="Bartlett M.C."/>
            <person name="Ma D."/>
            <person name="Leeson R.L."/>
            <person name="Priest M."/>
            <person name="Young S.K."/>
            <person name="Love J.C."/>
        </authorList>
    </citation>
    <scope>NUCLEOTIDE SEQUENCE [LARGE SCALE GENOMIC DNA]</scope>
    <source>
        <strain evidence="3 4">ATCC 28485</strain>
    </source>
</reference>
<evidence type="ECO:0000256" key="1">
    <source>
        <dbReference type="SAM" id="Phobius"/>
    </source>
</evidence>
<keyword evidence="1" id="KW-0812">Transmembrane</keyword>
<keyword evidence="4" id="KW-1185">Reference proteome</keyword>
<keyword evidence="1" id="KW-1133">Transmembrane helix</keyword>
<dbReference type="AlphaFoldDB" id="A0A1B2JI11"/>
<protein>
    <submittedName>
        <fullName evidence="3">BA75_04734T0</fullName>
    </submittedName>
</protein>
<dbReference type="PANTHER" id="PTHR31104">
    <property type="entry name" value="PEPTIDE-N4-(N-ACETYL-BETA-GLUCOSAMINYL)ASPARAGINE AMIDASE A PROTEIN"/>
    <property type="match status" value="1"/>
</dbReference>